<protein>
    <submittedName>
        <fullName evidence="1">Uncharacterized protein</fullName>
    </submittedName>
</protein>
<organism evidence="1 2">
    <name type="scientific">Acorus calamus</name>
    <name type="common">Sweet flag</name>
    <dbReference type="NCBI Taxonomy" id="4465"/>
    <lineage>
        <taxon>Eukaryota</taxon>
        <taxon>Viridiplantae</taxon>
        <taxon>Streptophyta</taxon>
        <taxon>Embryophyta</taxon>
        <taxon>Tracheophyta</taxon>
        <taxon>Spermatophyta</taxon>
        <taxon>Magnoliopsida</taxon>
        <taxon>Liliopsida</taxon>
        <taxon>Acoraceae</taxon>
        <taxon>Acorus</taxon>
    </lineage>
</organism>
<sequence>MNPKVTYPSSSELETKDICKLDMNSMNSLIFSKDMKEGKDVMRIGDDLFKVMDSRWRRRGRCLGNAMDSRERQGLKGIETSCLVDCHREVQSCE</sequence>
<comment type="caution">
    <text evidence="1">The sequence shown here is derived from an EMBL/GenBank/DDBJ whole genome shotgun (WGS) entry which is preliminary data.</text>
</comment>
<name>A0AAV9CJQ1_ACOCL</name>
<dbReference type="Proteomes" id="UP001180020">
    <property type="component" value="Unassembled WGS sequence"/>
</dbReference>
<evidence type="ECO:0000313" key="2">
    <source>
        <dbReference type="Proteomes" id="UP001180020"/>
    </source>
</evidence>
<evidence type="ECO:0000313" key="1">
    <source>
        <dbReference type="EMBL" id="KAK1289017.1"/>
    </source>
</evidence>
<reference evidence="1" key="1">
    <citation type="journal article" date="2023" name="Nat. Commun.">
        <title>Diploid and tetraploid genomes of Acorus and the evolution of monocots.</title>
        <authorList>
            <person name="Ma L."/>
            <person name="Liu K.W."/>
            <person name="Li Z."/>
            <person name="Hsiao Y.Y."/>
            <person name="Qi Y."/>
            <person name="Fu T."/>
            <person name="Tang G.D."/>
            <person name="Zhang D."/>
            <person name="Sun W.H."/>
            <person name="Liu D.K."/>
            <person name="Li Y."/>
            <person name="Chen G.Z."/>
            <person name="Liu X.D."/>
            <person name="Liao X.Y."/>
            <person name="Jiang Y.T."/>
            <person name="Yu X."/>
            <person name="Hao Y."/>
            <person name="Huang J."/>
            <person name="Zhao X.W."/>
            <person name="Ke S."/>
            <person name="Chen Y.Y."/>
            <person name="Wu W.L."/>
            <person name="Hsu J.L."/>
            <person name="Lin Y.F."/>
            <person name="Huang M.D."/>
            <person name="Li C.Y."/>
            <person name="Huang L."/>
            <person name="Wang Z.W."/>
            <person name="Zhao X."/>
            <person name="Zhong W.Y."/>
            <person name="Peng D.H."/>
            <person name="Ahmad S."/>
            <person name="Lan S."/>
            <person name="Zhang J.S."/>
            <person name="Tsai W.C."/>
            <person name="Van de Peer Y."/>
            <person name="Liu Z.J."/>
        </authorList>
    </citation>
    <scope>NUCLEOTIDE SEQUENCE</scope>
    <source>
        <strain evidence="1">CP</strain>
    </source>
</reference>
<dbReference type="AlphaFoldDB" id="A0AAV9CJQ1"/>
<dbReference type="EMBL" id="JAUJYO010000018">
    <property type="protein sequence ID" value="KAK1289017.1"/>
    <property type="molecule type" value="Genomic_DNA"/>
</dbReference>
<keyword evidence="2" id="KW-1185">Reference proteome</keyword>
<accession>A0AAV9CJQ1</accession>
<reference evidence="1" key="2">
    <citation type="submission" date="2023-06" db="EMBL/GenBank/DDBJ databases">
        <authorList>
            <person name="Ma L."/>
            <person name="Liu K.-W."/>
            <person name="Li Z."/>
            <person name="Hsiao Y.-Y."/>
            <person name="Qi Y."/>
            <person name="Fu T."/>
            <person name="Tang G."/>
            <person name="Zhang D."/>
            <person name="Sun W.-H."/>
            <person name="Liu D.-K."/>
            <person name="Li Y."/>
            <person name="Chen G.-Z."/>
            <person name="Liu X.-D."/>
            <person name="Liao X.-Y."/>
            <person name="Jiang Y.-T."/>
            <person name="Yu X."/>
            <person name="Hao Y."/>
            <person name="Huang J."/>
            <person name="Zhao X.-W."/>
            <person name="Ke S."/>
            <person name="Chen Y.-Y."/>
            <person name="Wu W.-L."/>
            <person name="Hsu J.-L."/>
            <person name="Lin Y.-F."/>
            <person name="Huang M.-D."/>
            <person name="Li C.-Y."/>
            <person name="Huang L."/>
            <person name="Wang Z.-W."/>
            <person name="Zhao X."/>
            <person name="Zhong W.-Y."/>
            <person name="Peng D.-H."/>
            <person name="Ahmad S."/>
            <person name="Lan S."/>
            <person name="Zhang J.-S."/>
            <person name="Tsai W.-C."/>
            <person name="Van De Peer Y."/>
            <person name="Liu Z.-J."/>
        </authorList>
    </citation>
    <scope>NUCLEOTIDE SEQUENCE</scope>
    <source>
        <strain evidence="1">CP</strain>
        <tissue evidence="1">Leaves</tissue>
    </source>
</reference>
<gene>
    <name evidence="1" type="ORF">QJS10_CPB18g01797</name>
</gene>
<proteinExistence type="predicted"/>